<accession>A0A9E7DKJ3</accession>
<dbReference type="Pfam" id="PF16473">
    <property type="entry name" value="Rv2179c-like"/>
    <property type="match status" value="1"/>
</dbReference>
<evidence type="ECO:0000259" key="1">
    <source>
        <dbReference type="Pfam" id="PF16473"/>
    </source>
</evidence>
<dbReference type="Proteomes" id="UP001056973">
    <property type="component" value="Segment"/>
</dbReference>
<name>A0A9E7DKJ3_9CAUD</name>
<dbReference type="Gene3D" id="3.30.420.10">
    <property type="entry name" value="Ribonuclease H-like superfamily/Ribonuclease H"/>
    <property type="match status" value="1"/>
</dbReference>
<dbReference type="InterPro" id="IPR012337">
    <property type="entry name" value="RNaseH-like_sf"/>
</dbReference>
<keyword evidence="3" id="KW-1185">Reference proteome</keyword>
<reference evidence="2" key="1">
    <citation type="submission" date="2022-04" db="EMBL/GenBank/DDBJ databases">
        <authorList>
            <person name="Wang L."/>
            <person name="Zhang J."/>
            <person name="Wang J."/>
        </authorList>
    </citation>
    <scope>NUCLEOTIDE SEQUENCE</scope>
</reference>
<dbReference type="EMBL" id="ON331942">
    <property type="protein sequence ID" value="UQM93892.1"/>
    <property type="molecule type" value="Genomic_DNA"/>
</dbReference>
<sequence>MRDVKVFHLSGLRQPIAGDVGPGSRIASTADVVVDLETLGRGAGCQVLEVAAAVLQPDGQVGYFQAHPSLFDQKALGLTVDPATLLWWLGPELDHARSEVLAHHREEGLQARPLRSVLLGFGDWLHELGQTREVRLWGNGASFDLGILGALYDAANLPRPWKFWAERDLRTVFDLKGKMVLDRVTGTTHIGRFDAAHELAQLYIALGQKD</sequence>
<dbReference type="GO" id="GO:0003676">
    <property type="term" value="F:nucleic acid binding"/>
    <property type="evidence" value="ECO:0007669"/>
    <property type="project" value="InterPro"/>
</dbReference>
<dbReference type="InterPro" id="IPR036397">
    <property type="entry name" value="RNaseH_sf"/>
</dbReference>
<organism evidence="2 3">
    <name type="scientific">Stenotrophomonas phage vB_Sm_QDWS359</name>
    <dbReference type="NCBI Taxonomy" id="2943841"/>
    <lineage>
        <taxon>Viruses</taxon>
        <taxon>Duplodnaviria</taxon>
        <taxon>Heunggongvirae</taxon>
        <taxon>Uroviricota</taxon>
        <taxon>Caudoviricetes</taxon>
        <taxon>Mesyanzhinovviridae</taxon>
        <taxon>Bradleyvirinae</taxon>
        <taxon>Xooduovirus</taxon>
        <taxon>Xooduovirus QDWS359</taxon>
    </lineage>
</organism>
<evidence type="ECO:0000313" key="3">
    <source>
        <dbReference type="Proteomes" id="UP001056973"/>
    </source>
</evidence>
<gene>
    <name evidence="2" type="ORF">vBSmQDWS359_54</name>
</gene>
<proteinExistence type="predicted"/>
<feature type="domain" description="3'-5' exoribonuclease Rv2179c-like" evidence="1">
    <location>
        <begin position="32"/>
        <end position="196"/>
    </location>
</feature>
<keyword evidence="2" id="KW-0540">Nuclease</keyword>
<keyword evidence="2" id="KW-0269">Exonuclease</keyword>
<keyword evidence="2" id="KW-0378">Hydrolase</keyword>
<dbReference type="SUPFAM" id="SSF53098">
    <property type="entry name" value="Ribonuclease H-like"/>
    <property type="match status" value="1"/>
</dbReference>
<dbReference type="GO" id="GO:0004527">
    <property type="term" value="F:exonuclease activity"/>
    <property type="evidence" value="ECO:0007669"/>
    <property type="project" value="UniProtKB-KW"/>
</dbReference>
<protein>
    <submittedName>
        <fullName evidence="2">Exonuclease</fullName>
    </submittedName>
</protein>
<dbReference type="InterPro" id="IPR033390">
    <property type="entry name" value="Rv2179c-like"/>
</dbReference>
<evidence type="ECO:0000313" key="2">
    <source>
        <dbReference type="EMBL" id="UQM93892.1"/>
    </source>
</evidence>